<feature type="signal peptide" evidence="1">
    <location>
        <begin position="1"/>
        <end position="15"/>
    </location>
</feature>
<keyword evidence="1" id="KW-0732">Signal</keyword>
<proteinExistence type="predicted"/>
<sequence>MFFGVFLFFLLFSFQDDISVVSFMRPLRGLEPPFAFGLSHWHIGCSTCGTCGSARVSHSMGSMGTCFWLLLVISTMIDQAEQYAKAKTLFQTNAILDFP</sequence>
<reference evidence="2" key="1">
    <citation type="submission" date="2018-01" db="EMBL/GenBank/DDBJ databases">
        <title>An insight into the sialome of Amazonian anophelines.</title>
        <authorList>
            <person name="Ribeiro J.M."/>
            <person name="Scarpassa V."/>
            <person name="Calvo E."/>
        </authorList>
    </citation>
    <scope>NUCLEOTIDE SEQUENCE</scope>
    <source>
        <tissue evidence="2">Salivary glands</tissue>
    </source>
</reference>
<protein>
    <submittedName>
        <fullName evidence="2">Putative secreted protein</fullName>
    </submittedName>
</protein>
<dbReference type="EMBL" id="GGFJ01012613">
    <property type="protein sequence ID" value="MBW61754.1"/>
    <property type="molecule type" value="Transcribed_RNA"/>
</dbReference>
<feature type="chain" id="PRO_5014733897" evidence="1">
    <location>
        <begin position="16"/>
        <end position="99"/>
    </location>
</feature>
<evidence type="ECO:0000313" key="2">
    <source>
        <dbReference type="EMBL" id="MBW61754.1"/>
    </source>
</evidence>
<accession>A0A2M4C8W5</accession>
<evidence type="ECO:0000256" key="1">
    <source>
        <dbReference type="SAM" id="SignalP"/>
    </source>
</evidence>
<organism evidence="2">
    <name type="scientific">Anopheles marajoara</name>
    <dbReference type="NCBI Taxonomy" id="58244"/>
    <lineage>
        <taxon>Eukaryota</taxon>
        <taxon>Metazoa</taxon>
        <taxon>Ecdysozoa</taxon>
        <taxon>Arthropoda</taxon>
        <taxon>Hexapoda</taxon>
        <taxon>Insecta</taxon>
        <taxon>Pterygota</taxon>
        <taxon>Neoptera</taxon>
        <taxon>Endopterygota</taxon>
        <taxon>Diptera</taxon>
        <taxon>Nematocera</taxon>
        <taxon>Culicoidea</taxon>
        <taxon>Culicidae</taxon>
        <taxon>Anophelinae</taxon>
        <taxon>Anopheles</taxon>
    </lineage>
</organism>
<dbReference type="AlphaFoldDB" id="A0A2M4C8W5"/>
<name>A0A2M4C8W5_9DIPT</name>